<protein>
    <recommendedName>
        <fullName evidence="3">Ferritin-like domain-containing protein</fullName>
    </recommendedName>
</protein>
<accession>A0A6G6UV40</accession>
<evidence type="ECO:0000313" key="1">
    <source>
        <dbReference type="EMBL" id="MVF51139.1"/>
    </source>
</evidence>
<name>A0A6G6UV40_9PSED</name>
<reference evidence="1 2" key="1">
    <citation type="submission" date="2019-10" db="EMBL/GenBank/DDBJ databases">
        <title>XDR Pseudomonas monteilii producing IMP-16 from LCR.</title>
        <authorList>
            <person name="Ballaben A."/>
            <person name="Doi Y."/>
        </authorList>
    </citation>
    <scope>NUCLEOTIDE SEQUENCE [LARGE SCALE GENOMIC DNA]</scope>
    <source>
        <strain evidence="1 2">597/14</strain>
    </source>
</reference>
<dbReference type="Proteomes" id="UP000440965">
    <property type="component" value="Unassembled WGS sequence"/>
</dbReference>
<proteinExistence type="predicted"/>
<evidence type="ECO:0000313" key="2">
    <source>
        <dbReference type="Proteomes" id="UP000440965"/>
    </source>
</evidence>
<sequence length="243" mass="28552">MSYTKTAIGLKCYDWSSVDLLKNLSPRTIVGCKKKIEERQQHFWHDMSSEFDSKHFLTYLMKRRDLSLSDEFLEFVCLWHLDEQNHYRGLRKINSVLYSQSEEFIDHAIKSREPDFSSISPFLRDEFTILLSIAFDEITSTRAYKQDFDLFDSLGPDCLSTWIRNAARDEAAHYGNAMKILKLHHTSRFGEASKFLDEIVSFETAQTFHYQNTFIFDHDTDDFSIDLLNRSRCTILEILGRPS</sequence>
<comment type="caution">
    <text evidence="1">The sequence shown here is derived from an EMBL/GenBank/DDBJ whole genome shotgun (WGS) entry which is preliminary data.</text>
</comment>
<gene>
    <name evidence="1" type="ORF">F9Z43_17845</name>
</gene>
<dbReference type="AlphaFoldDB" id="A0A6G6UV40"/>
<dbReference type="SUPFAM" id="SSF47240">
    <property type="entry name" value="Ferritin-like"/>
    <property type="match status" value="1"/>
</dbReference>
<dbReference type="InterPro" id="IPR009078">
    <property type="entry name" value="Ferritin-like_SF"/>
</dbReference>
<dbReference type="RefSeq" id="WP_060497948.1">
    <property type="nucleotide sequence ID" value="NZ_CP043395.1"/>
</dbReference>
<organism evidence="1 2">
    <name type="scientific">Pseudomonas monteilii</name>
    <dbReference type="NCBI Taxonomy" id="76759"/>
    <lineage>
        <taxon>Bacteria</taxon>
        <taxon>Pseudomonadati</taxon>
        <taxon>Pseudomonadota</taxon>
        <taxon>Gammaproteobacteria</taxon>
        <taxon>Pseudomonadales</taxon>
        <taxon>Pseudomonadaceae</taxon>
        <taxon>Pseudomonas</taxon>
    </lineage>
</organism>
<evidence type="ECO:0008006" key="3">
    <source>
        <dbReference type="Google" id="ProtNLM"/>
    </source>
</evidence>
<dbReference type="EMBL" id="WEIK01000016">
    <property type="protein sequence ID" value="MVF51139.1"/>
    <property type="molecule type" value="Genomic_DNA"/>
</dbReference>